<organism evidence="3 4">
    <name type="scientific">Coccomyxa viridis</name>
    <dbReference type="NCBI Taxonomy" id="1274662"/>
    <lineage>
        <taxon>Eukaryota</taxon>
        <taxon>Viridiplantae</taxon>
        <taxon>Chlorophyta</taxon>
        <taxon>core chlorophytes</taxon>
        <taxon>Trebouxiophyceae</taxon>
        <taxon>Trebouxiophyceae incertae sedis</taxon>
        <taxon>Coccomyxaceae</taxon>
        <taxon>Coccomyxa</taxon>
    </lineage>
</organism>
<feature type="domain" description="SGNH hydrolase-type esterase" evidence="2">
    <location>
        <begin position="82"/>
        <end position="279"/>
    </location>
</feature>
<sequence>MAAHLSAHVMLWTVGALACLTVIMYNPLVAHLWPILTGTCSPVLQPEARWGDIWGMGWLNFHARLVREVTRADNKEGFELVFYGDSISEDWRGTSGGIPWPIGSGTEDVFYKHFGSKYNAEVLAIAGDQIGHLWWRILNGELPKKPPKVFTMLIGTNDLTAADCNMNETELLATVPGIQYRVMEIVKLLRQAAPEAHIVIQGLLPRGAAFVGPKEWKWPNRYTKPLEAVNSAFESLALLNPLLHYVYCGAPLIRTVCGGQVLDVGLLPDGLHPNAAGMDLIAECLEESLAPLLGNSQNFTFPRTVSSRQYDSRMAELPC</sequence>
<dbReference type="InterPro" id="IPR051532">
    <property type="entry name" value="Ester_Hydrolysis_Enzymes"/>
</dbReference>
<dbReference type="InterPro" id="IPR036514">
    <property type="entry name" value="SGNH_hydro_sf"/>
</dbReference>
<keyword evidence="4" id="KW-1185">Reference proteome</keyword>
<accession>A0ABP1FYQ5</accession>
<comment type="caution">
    <text evidence="3">The sequence shown here is derived from an EMBL/GenBank/DDBJ whole genome shotgun (WGS) entry which is preliminary data.</text>
</comment>
<dbReference type="PANTHER" id="PTHR30383:SF5">
    <property type="entry name" value="SGNH HYDROLASE-TYPE ESTERASE DOMAIN-CONTAINING PROTEIN"/>
    <property type="match status" value="1"/>
</dbReference>
<reference evidence="3 4" key="1">
    <citation type="submission" date="2024-06" db="EMBL/GenBank/DDBJ databases">
        <authorList>
            <person name="Kraege A."/>
            <person name="Thomma B."/>
        </authorList>
    </citation>
    <scope>NUCLEOTIDE SEQUENCE [LARGE SCALE GENOMIC DNA]</scope>
</reference>
<dbReference type="InterPro" id="IPR013830">
    <property type="entry name" value="SGNH_hydro"/>
</dbReference>
<dbReference type="PANTHER" id="PTHR30383">
    <property type="entry name" value="THIOESTERASE 1/PROTEASE 1/LYSOPHOSPHOLIPASE L1"/>
    <property type="match status" value="1"/>
</dbReference>
<protein>
    <submittedName>
        <fullName evidence="3">G6847 protein</fullName>
    </submittedName>
</protein>
<dbReference type="Proteomes" id="UP001497392">
    <property type="component" value="Unassembled WGS sequence"/>
</dbReference>
<dbReference type="EMBL" id="CAXHTA020000010">
    <property type="protein sequence ID" value="CAL5224204.1"/>
    <property type="molecule type" value="Genomic_DNA"/>
</dbReference>
<keyword evidence="1" id="KW-0732">Signal</keyword>
<feature type="signal peptide" evidence="1">
    <location>
        <begin position="1"/>
        <end position="18"/>
    </location>
</feature>
<evidence type="ECO:0000313" key="4">
    <source>
        <dbReference type="Proteomes" id="UP001497392"/>
    </source>
</evidence>
<evidence type="ECO:0000259" key="2">
    <source>
        <dbReference type="Pfam" id="PF13472"/>
    </source>
</evidence>
<proteinExistence type="predicted"/>
<name>A0ABP1FYQ5_9CHLO</name>
<feature type="chain" id="PRO_5045784429" evidence="1">
    <location>
        <begin position="19"/>
        <end position="319"/>
    </location>
</feature>
<gene>
    <name evidence="3" type="primary">g6847</name>
    <name evidence="3" type="ORF">VP750_LOCUS5863</name>
</gene>
<dbReference type="Gene3D" id="3.40.50.1110">
    <property type="entry name" value="SGNH hydrolase"/>
    <property type="match status" value="1"/>
</dbReference>
<evidence type="ECO:0000256" key="1">
    <source>
        <dbReference type="SAM" id="SignalP"/>
    </source>
</evidence>
<dbReference type="Pfam" id="PF13472">
    <property type="entry name" value="Lipase_GDSL_2"/>
    <property type="match status" value="1"/>
</dbReference>
<evidence type="ECO:0000313" key="3">
    <source>
        <dbReference type="EMBL" id="CAL5224204.1"/>
    </source>
</evidence>
<dbReference type="SUPFAM" id="SSF52266">
    <property type="entry name" value="SGNH hydrolase"/>
    <property type="match status" value="1"/>
</dbReference>